<evidence type="ECO:0000256" key="1">
    <source>
        <dbReference type="SAM" id="MobiDB-lite"/>
    </source>
</evidence>
<name>A0A922IC27_DERFA</name>
<comment type="caution">
    <text evidence="2">The sequence shown here is derived from an EMBL/GenBank/DDBJ whole genome shotgun (WGS) entry which is preliminary data.</text>
</comment>
<dbReference type="AlphaFoldDB" id="A0A922IC27"/>
<evidence type="ECO:0000313" key="3">
    <source>
        <dbReference type="Proteomes" id="UP000790347"/>
    </source>
</evidence>
<sequence length="88" mass="9683">MHILSKLSHLGPGLESLSSSSREKKPHNSPVPVILYFIENDRPLPASSGYNKISFPFPSRTSVRMISFQHSRVSDLIGSVPMCGLNCT</sequence>
<dbReference type="Proteomes" id="UP000790347">
    <property type="component" value="Unassembled WGS sequence"/>
</dbReference>
<dbReference type="EMBL" id="ASGP02000001">
    <property type="protein sequence ID" value="KAH9528766.1"/>
    <property type="molecule type" value="Genomic_DNA"/>
</dbReference>
<feature type="compositionally biased region" description="Low complexity" evidence="1">
    <location>
        <begin position="7"/>
        <end position="20"/>
    </location>
</feature>
<feature type="region of interest" description="Disordered" evidence="1">
    <location>
        <begin position="1"/>
        <end position="28"/>
    </location>
</feature>
<proteinExistence type="predicted"/>
<protein>
    <submittedName>
        <fullName evidence="2">Uncharacterized protein</fullName>
    </submittedName>
</protein>
<evidence type="ECO:0000313" key="2">
    <source>
        <dbReference type="EMBL" id="KAH9528766.1"/>
    </source>
</evidence>
<gene>
    <name evidence="2" type="ORF">DERF_002682</name>
</gene>
<organism evidence="2 3">
    <name type="scientific">Dermatophagoides farinae</name>
    <name type="common">American house dust mite</name>
    <dbReference type="NCBI Taxonomy" id="6954"/>
    <lineage>
        <taxon>Eukaryota</taxon>
        <taxon>Metazoa</taxon>
        <taxon>Ecdysozoa</taxon>
        <taxon>Arthropoda</taxon>
        <taxon>Chelicerata</taxon>
        <taxon>Arachnida</taxon>
        <taxon>Acari</taxon>
        <taxon>Acariformes</taxon>
        <taxon>Sarcoptiformes</taxon>
        <taxon>Astigmata</taxon>
        <taxon>Psoroptidia</taxon>
        <taxon>Analgoidea</taxon>
        <taxon>Pyroglyphidae</taxon>
        <taxon>Dermatophagoidinae</taxon>
        <taxon>Dermatophagoides</taxon>
    </lineage>
</organism>
<reference evidence="2" key="1">
    <citation type="submission" date="2013-05" db="EMBL/GenBank/DDBJ databases">
        <authorList>
            <person name="Yim A.K.Y."/>
            <person name="Chan T.F."/>
            <person name="Ji K.M."/>
            <person name="Liu X.Y."/>
            <person name="Zhou J.W."/>
            <person name="Li R.Q."/>
            <person name="Yang K.Y."/>
            <person name="Li J."/>
            <person name="Li M."/>
            <person name="Law P.T.W."/>
            <person name="Wu Y.L."/>
            <person name="Cai Z.L."/>
            <person name="Qin H."/>
            <person name="Bao Y."/>
            <person name="Leung R.K.K."/>
            <person name="Ng P.K.S."/>
            <person name="Zou J."/>
            <person name="Zhong X.J."/>
            <person name="Ran P.X."/>
            <person name="Zhong N.S."/>
            <person name="Liu Z.G."/>
            <person name="Tsui S.K.W."/>
        </authorList>
    </citation>
    <scope>NUCLEOTIDE SEQUENCE</scope>
    <source>
        <strain evidence="2">Derf</strain>
        <tissue evidence="2">Whole organism</tissue>
    </source>
</reference>
<accession>A0A922IC27</accession>
<reference evidence="2" key="2">
    <citation type="journal article" date="2022" name="Res Sq">
        <title>Comparative Genomics Reveals Insights into the Divergent Evolution of Astigmatic Mites and Household Pest Adaptations.</title>
        <authorList>
            <person name="Xiong Q."/>
            <person name="Wan A.T.-Y."/>
            <person name="Liu X.-Y."/>
            <person name="Fung C.S.-H."/>
            <person name="Xiao X."/>
            <person name="Malainual N."/>
            <person name="Hou J."/>
            <person name="Wang L."/>
            <person name="Wang M."/>
            <person name="Yang K."/>
            <person name="Cui Y."/>
            <person name="Leung E."/>
            <person name="Nong W."/>
            <person name="Shin S.-K."/>
            <person name="Au S."/>
            <person name="Jeong K.Y."/>
            <person name="Chew F.T."/>
            <person name="Hui J."/>
            <person name="Leung T.F."/>
            <person name="Tungtrongchitr A."/>
            <person name="Zhong N."/>
            <person name="Liu Z."/>
            <person name="Tsui S."/>
        </authorList>
    </citation>
    <scope>NUCLEOTIDE SEQUENCE</scope>
    <source>
        <strain evidence="2">Derf</strain>
        <tissue evidence="2">Whole organism</tissue>
    </source>
</reference>
<keyword evidence="3" id="KW-1185">Reference proteome</keyword>